<dbReference type="AlphaFoldDB" id="A0A1T4VUC4"/>
<dbReference type="STRING" id="92487.SAMN02745130_00324"/>
<name>A0A1T4VUC4_9GAMM</name>
<dbReference type="GO" id="GO:0016491">
    <property type="term" value="F:oxidoreductase activity"/>
    <property type="evidence" value="ECO:0007669"/>
    <property type="project" value="UniProtKB-KW"/>
</dbReference>
<evidence type="ECO:0000259" key="6">
    <source>
        <dbReference type="Pfam" id="PF00881"/>
    </source>
</evidence>
<keyword evidence="3" id="KW-0285">Flavoprotein</keyword>
<reference evidence="7 8" key="1">
    <citation type="submission" date="2017-02" db="EMBL/GenBank/DDBJ databases">
        <authorList>
            <person name="Peterson S.W."/>
        </authorList>
    </citation>
    <scope>NUCLEOTIDE SEQUENCE [LARGE SCALE GENOMIC DNA]</scope>
    <source>
        <strain evidence="7 8">ATCC 49788</strain>
    </source>
</reference>
<gene>
    <name evidence="7" type="ORF">SAMN02745130_00324</name>
</gene>
<feature type="domain" description="Nitroreductase" evidence="6">
    <location>
        <begin position="9"/>
        <end position="196"/>
    </location>
</feature>
<dbReference type="Pfam" id="PF00881">
    <property type="entry name" value="Nitroreductase"/>
    <property type="match status" value="1"/>
</dbReference>
<evidence type="ECO:0000256" key="1">
    <source>
        <dbReference type="ARBA" id="ARBA00001917"/>
    </source>
</evidence>
<evidence type="ECO:0000313" key="8">
    <source>
        <dbReference type="Proteomes" id="UP000190460"/>
    </source>
</evidence>
<dbReference type="PANTHER" id="PTHR43673">
    <property type="entry name" value="NAD(P)H NITROREDUCTASE YDGI-RELATED"/>
    <property type="match status" value="1"/>
</dbReference>
<dbReference type="InterPro" id="IPR029479">
    <property type="entry name" value="Nitroreductase"/>
</dbReference>
<dbReference type="Proteomes" id="UP000190460">
    <property type="component" value="Unassembled WGS sequence"/>
</dbReference>
<organism evidence="7 8">
    <name type="scientific">Thiothrix eikelboomii</name>
    <dbReference type="NCBI Taxonomy" id="92487"/>
    <lineage>
        <taxon>Bacteria</taxon>
        <taxon>Pseudomonadati</taxon>
        <taxon>Pseudomonadota</taxon>
        <taxon>Gammaproteobacteria</taxon>
        <taxon>Thiotrichales</taxon>
        <taxon>Thiotrichaceae</taxon>
        <taxon>Thiothrix</taxon>
    </lineage>
</organism>
<evidence type="ECO:0000256" key="2">
    <source>
        <dbReference type="ARBA" id="ARBA00007118"/>
    </source>
</evidence>
<dbReference type="InterPro" id="IPR000415">
    <property type="entry name" value="Nitroreductase-like"/>
</dbReference>
<comment type="similarity">
    <text evidence="2">Belongs to the nitroreductase family.</text>
</comment>
<evidence type="ECO:0000256" key="3">
    <source>
        <dbReference type="ARBA" id="ARBA00022630"/>
    </source>
</evidence>
<evidence type="ECO:0000256" key="4">
    <source>
        <dbReference type="ARBA" id="ARBA00022643"/>
    </source>
</evidence>
<dbReference type="SUPFAM" id="SSF55469">
    <property type="entry name" value="FMN-dependent nitroreductase-like"/>
    <property type="match status" value="1"/>
</dbReference>
<sequence length="222" mass="25376">MNVSEALHARKSTRAFLDKPVSRETIEQILEAARWAPSGTNTQPWQVAVFMGTKKDELQQKIEEAYRSSVKGGMDYSYYPDEWKDPFLARRRVCGLQLYSALKIGKEDKERRAEQWVANYRAFDAPVMLLFFIDRIMDTGSYLDYGMFLQSVMLAAVEQGLATCPQAALGEYPNIVREYLGYDQNQIVVCGMALGYEDTSAVINSYRTVREPVSQFTQFLID</sequence>
<dbReference type="CDD" id="cd02136">
    <property type="entry name" value="PnbA_NfnB-like"/>
    <property type="match status" value="1"/>
</dbReference>
<keyword evidence="5" id="KW-0560">Oxidoreductase</keyword>
<proteinExistence type="inferred from homology"/>
<dbReference type="EMBL" id="FUYB01000001">
    <property type="protein sequence ID" value="SKA68614.1"/>
    <property type="molecule type" value="Genomic_DNA"/>
</dbReference>
<keyword evidence="4" id="KW-0288">FMN</keyword>
<dbReference type="PANTHER" id="PTHR43673:SF2">
    <property type="entry name" value="NITROREDUCTASE"/>
    <property type="match status" value="1"/>
</dbReference>
<dbReference type="OrthoDB" id="9784375at2"/>
<protein>
    <submittedName>
        <fullName evidence="7">Nitroreductase</fullName>
    </submittedName>
</protein>
<dbReference type="RefSeq" id="WP_078920824.1">
    <property type="nucleotide sequence ID" value="NZ_FUYB01000001.1"/>
</dbReference>
<accession>A0A1T4VUC4</accession>
<keyword evidence="8" id="KW-1185">Reference proteome</keyword>
<evidence type="ECO:0000256" key="5">
    <source>
        <dbReference type="ARBA" id="ARBA00023002"/>
    </source>
</evidence>
<evidence type="ECO:0000313" key="7">
    <source>
        <dbReference type="EMBL" id="SKA68614.1"/>
    </source>
</evidence>
<dbReference type="Gene3D" id="3.40.109.10">
    <property type="entry name" value="NADH Oxidase"/>
    <property type="match status" value="1"/>
</dbReference>
<comment type="cofactor">
    <cofactor evidence="1">
        <name>FMN</name>
        <dbReference type="ChEBI" id="CHEBI:58210"/>
    </cofactor>
</comment>